<dbReference type="AlphaFoldDB" id="A0A316C2F0"/>
<dbReference type="EMBL" id="QGGG01000010">
    <property type="protein sequence ID" value="PWJ81527.1"/>
    <property type="molecule type" value="Genomic_DNA"/>
</dbReference>
<feature type="domain" description="DUF488" evidence="1">
    <location>
        <begin position="15"/>
        <end position="108"/>
    </location>
</feature>
<comment type="caution">
    <text evidence="2">The sequence shown here is derived from an EMBL/GenBank/DDBJ whole genome shotgun (WGS) entry which is preliminary data.</text>
</comment>
<dbReference type="InterPro" id="IPR054495">
    <property type="entry name" value="DUF488-N3a"/>
</dbReference>
<evidence type="ECO:0000259" key="1">
    <source>
        <dbReference type="Pfam" id="PF22751"/>
    </source>
</evidence>
<dbReference type="Pfam" id="PF22751">
    <property type="entry name" value="DUF488-N3a"/>
    <property type="match status" value="1"/>
</dbReference>
<dbReference type="Proteomes" id="UP000245396">
    <property type="component" value="Unassembled WGS sequence"/>
</dbReference>
<sequence>MRIYTSSWFTNLPPEIQKIGVSRGTPRAYPAGYRRMPELAPGPWFQTANLRDYKQLFFESLSKLDPSKTVAKLEDLSAGKDCALLCYEAPQKDADWCHRGYLSAWLQDSLGLDVFEYGMEDRGAGWKHPKIPSQYRHPAKPIPLDASPYIGSTATDRNGIQWTVRGNDVENVDQAMIEAADGRRCAISAEVLKSKFQRII</sequence>
<dbReference type="RefSeq" id="WP_146201481.1">
    <property type="nucleotide sequence ID" value="NZ_QGGG01000010.1"/>
</dbReference>
<name>A0A316C2F0_PSESE</name>
<reference evidence="2 3" key="1">
    <citation type="submission" date="2018-05" db="EMBL/GenBank/DDBJ databases">
        <title>Genomic Encyclopedia of Type Strains, Phase IV (KMG-IV): sequencing the most valuable type-strain genomes for metagenomic binning, comparative biology and taxonomic classification.</title>
        <authorList>
            <person name="Goeker M."/>
        </authorList>
    </citation>
    <scope>NUCLEOTIDE SEQUENCE [LARGE SCALE GENOMIC DNA]</scope>
    <source>
        <strain evidence="2 3">DSM 6986</strain>
    </source>
</reference>
<keyword evidence="3" id="KW-1185">Reference proteome</keyword>
<protein>
    <recommendedName>
        <fullName evidence="1">DUF488 domain-containing protein</fullName>
    </recommendedName>
</protein>
<evidence type="ECO:0000313" key="3">
    <source>
        <dbReference type="Proteomes" id="UP000245396"/>
    </source>
</evidence>
<accession>A0A316C2F0</accession>
<proteinExistence type="predicted"/>
<gene>
    <name evidence="2" type="ORF">C7441_11059</name>
</gene>
<organism evidence="2 3">
    <name type="scientific">Pseudaminobacter salicylatoxidans</name>
    <dbReference type="NCBI Taxonomy" id="93369"/>
    <lineage>
        <taxon>Bacteria</taxon>
        <taxon>Pseudomonadati</taxon>
        <taxon>Pseudomonadota</taxon>
        <taxon>Alphaproteobacteria</taxon>
        <taxon>Hyphomicrobiales</taxon>
        <taxon>Phyllobacteriaceae</taxon>
        <taxon>Pseudaminobacter</taxon>
    </lineage>
</organism>
<evidence type="ECO:0000313" key="2">
    <source>
        <dbReference type="EMBL" id="PWJ81527.1"/>
    </source>
</evidence>
<dbReference type="OrthoDB" id="7351206at2"/>